<evidence type="ECO:0000256" key="2">
    <source>
        <dbReference type="SAM" id="SignalP"/>
    </source>
</evidence>
<evidence type="ECO:0000313" key="4">
    <source>
        <dbReference type="Proteomes" id="UP000785200"/>
    </source>
</evidence>
<feature type="compositionally biased region" description="Gly residues" evidence="1">
    <location>
        <begin position="101"/>
        <end position="111"/>
    </location>
</feature>
<feature type="chain" id="PRO_5040289457" evidence="2">
    <location>
        <begin position="19"/>
        <end position="527"/>
    </location>
</feature>
<dbReference type="EMBL" id="VNKQ01000018">
    <property type="protein sequence ID" value="KAG0645538.1"/>
    <property type="molecule type" value="Genomic_DNA"/>
</dbReference>
<accession>A0A9P6SLP1</accession>
<dbReference type="PANTHER" id="PTHR35204">
    <property type="entry name" value="YALI0A21131P"/>
    <property type="match status" value="1"/>
</dbReference>
<evidence type="ECO:0000313" key="3">
    <source>
        <dbReference type="EMBL" id="KAG0645538.1"/>
    </source>
</evidence>
<protein>
    <submittedName>
        <fullName evidence="3">Uncharacterized protein</fullName>
    </submittedName>
</protein>
<dbReference type="InterPro" id="IPR038921">
    <property type="entry name" value="YOR389W-like"/>
</dbReference>
<sequence length="527" mass="57425">MALLLAILLGTCAVLAISQSPILESHNGPNKESARASAPQIFNALHSSMRQWGSSLNHNGMSFFPATIPANTDFYHGSPTIEPVVGIEWLAFEIEHAEGFARGGRGGPGRGPGERPPISPPSPNEEYIQSKTQRRENGEATAALHHYRTSRDMRVLYLDGMSAGKTAMGTLDQQEYVLCNVSAVDMVSKGAEEIEAGPNGPAVDVAFAMQMCRDFGHVIEGIVRMEAGFELILCNFTKSIDFVSATPRPAPDAPGYSSDVLQPFEFIRGIGHRYHGITAGRVQADYSNMVSAFFYSVNLTNPDPAHSSLPRLSSTDPTALKGIKSDVLSALSKPSKTSVIDWQGVVDLIVTRYSDRLQFMALSRTSHSSFQKELNFLLNMFIDYSATDITTSVSRCTTHYLDGLPVSTNTDHLLYTAVTNVTSNICNTLFSLRSALLGSNSTSTVEAAKDAINDLTAYLSWTTWLECKKCAYDEVCFVAVWPFGGVKEHEKPSCVSKDEVVSKRGYWEGGRVGGRVPPDEYGRHRGA</sequence>
<organism evidence="3 4">
    <name type="scientific">Hyphodiscus hymeniophilus</name>
    <dbReference type="NCBI Taxonomy" id="353542"/>
    <lineage>
        <taxon>Eukaryota</taxon>
        <taxon>Fungi</taxon>
        <taxon>Dikarya</taxon>
        <taxon>Ascomycota</taxon>
        <taxon>Pezizomycotina</taxon>
        <taxon>Leotiomycetes</taxon>
        <taxon>Helotiales</taxon>
        <taxon>Hyphodiscaceae</taxon>
        <taxon>Hyphodiscus</taxon>
    </lineage>
</organism>
<feature type="compositionally biased region" description="Pro residues" evidence="1">
    <location>
        <begin position="114"/>
        <end position="123"/>
    </location>
</feature>
<reference evidence="3" key="1">
    <citation type="submission" date="2019-07" db="EMBL/GenBank/DDBJ databases">
        <title>Hyphodiscus hymeniophilus genome sequencing and assembly.</title>
        <authorList>
            <person name="Kramer G."/>
            <person name="Nodwell J."/>
        </authorList>
    </citation>
    <scope>NUCLEOTIDE SEQUENCE</scope>
    <source>
        <strain evidence="3">ATCC 34498</strain>
    </source>
</reference>
<evidence type="ECO:0000256" key="1">
    <source>
        <dbReference type="SAM" id="MobiDB-lite"/>
    </source>
</evidence>
<dbReference type="Proteomes" id="UP000785200">
    <property type="component" value="Unassembled WGS sequence"/>
</dbReference>
<comment type="caution">
    <text evidence="3">The sequence shown here is derived from an EMBL/GenBank/DDBJ whole genome shotgun (WGS) entry which is preliminary data.</text>
</comment>
<dbReference type="AlphaFoldDB" id="A0A9P6SLP1"/>
<name>A0A9P6SLP1_9HELO</name>
<feature type="region of interest" description="Disordered" evidence="1">
    <location>
        <begin position="100"/>
        <end position="138"/>
    </location>
</feature>
<dbReference type="OrthoDB" id="10261782at2759"/>
<keyword evidence="4" id="KW-1185">Reference proteome</keyword>
<keyword evidence="2" id="KW-0732">Signal</keyword>
<gene>
    <name evidence="3" type="ORF">D0Z07_8774</name>
</gene>
<feature type="signal peptide" evidence="2">
    <location>
        <begin position="1"/>
        <end position="18"/>
    </location>
</feature>
<dbReference type="PANTHER" id="PTHR35204:SF1">
    <property type="entry name" value="ENTEROTOXIN"/>
    <property type="match status" value="1"/>
</dbReference>
<proteinExistence type="predicted"/>